<organism evidence="1 2">
    <name type="scientific">Canavalia gladiata</name>
    <name type="common">Sword bean</name>
    <name type="synonym">Dolichos gladiatus</name>
    <dbReference type="NCBI Taxonomy" id="3824"/>
    <lineage>
        <taxon>Eukaryota</taxon>
        <taxon>Viridiplantae</taxon>
        <taxon>Streptophyta</taxon>
        <taxon>Embryophyta</taxon>
        <taxon>Tracheophyta</taxon>
        <taxon>Spermatophyta</taxon>
        <taxon>Magnoliopsida</taxon>
        <taxon>eudicotyledons</taxon>
        <taxon>Gunneridae</taxon>
        <taxon>Pentapetalae</taxon>
        <taxon>rosids</taxon>
        <taxon>fabids</taxon>
        <taxon>Fabales</taxon>
        <taxon>Fabaceae</taxon>
        <taxon>Papilionoideae</taxon>
        <taxon>50 kb inversion clade</taxon>
        <taxon>NPAAA clade</taxon>
        <taxon>indigoferoid/millettioid clade</taxon>
        <taxon>Phaseoleae</taxon>
        <taxon>Canavalia</taxon>
    </lineage>
</organism>
<dbReference type="Proteomes" id="UP001367508">
    <property type="component" value="Unassembled WGS sequence"/>
</dbReference>
<reference evidence="1 2" key="1">
    <citation type="submission" date="2024-01" db="EMBL/GenBank/DDBJ databases">
        <title>The genomes of 5 underutilized Papilionoideae crops provide insights into root nodulation and disease resistanc.</title>
        <authorList>
            <person name="Jiang F."/>
        </authorList>
    </citation>
    <scope>NUCLEOTIDE SEQUENCE [LARGE SCALE GENOMIC DNA]</scope>
    <source>
        <strain evidence="1">LVBAO_FW01</strain>
        <tissue evidence="1">Leaves</tissue>
    </source>
</reference>
<comment type="caution">
    <text evidence="1">The sequence shown here is derived from an EMBL/GenBank/DDBJ whole genome shotgun (WGS) entry which is preliminary data.</text>
</comment>
<accession>A0AAN9PYN0</accession>
<evidence type="ECO:0000313" key="1">
    <source>
        <dbReference type="EMBL" id="KAK7313233.1"/>
    </source>
</evidence>
<proteinExistence type="predicted"/>
<dbReference type="EMBL" id="JAYMYQ010000009">
    <property type="protein sequence ID" value="KAK7313233.1"/>
    <property type="molecule type" value="Genomic_DNA"/>
</dbReference>
<name>A0AAN9PYN0_CANGL</name>
<keyword evidence="2" id="KW-1185">Reference proteome</keyword>
<evidence type="ECO:0000313" key="2">
    <source>
        <dbReference type="Proteomes" id="UP001367508"/>
    </source>
</evidence>
<protein>
    <submittedName>
        <fullName evidence="1">Uncharacterized protein</fullName>
    </submittedName>
</protein>
<sequence>MKFAITDSDSCHTFRFSLISFRKRRANRFAHAEGSGATLLYRIYGPKPIQRISVPSCSNLTVPQRKRGFCAVKVGSVHMDKDYHEALCTSFRLPRLPNSTFPIFHGISRIQVITGITIAMDEEEIKNCLL</sequence>
<gene>
    <name evidence="1" type="ORF">VNO77_37802</name>
</gene>
<dbReference type="AlphaFoldDB" id="A0AAN9PYN0"/>